<dbReference type="CDD" id="cd03141">
    <property type="entry name" value="GATase1_Hsp31_like"/>
    <property type="match status" value="1"/>
</dbReference>
<dbReference type="SUPFAM" id="SSF52317">
    <property type="entry name" value="Class I glutamine amidotransferase-like"/>
    <property type="match status" value="1"/>
</dbReference>
<dbReference type="InterPro" id="IPR029062">
    <property type="entry name" value="Class_I_gatase-like"/>
</dbReference>
<evidence type="ECO:0000256" key="2">
    <source>
        <dbReference type="ARBA" id="ARBA00023239"/>
    </source>
</evidence>
<feature type="signal peptide" evidence="4">
    <location>
        <begin position="1"/>
        <end position="21"/>
    </location>
</feature>
<keyword evidence="7" id="KW-1185">Reference proteome</keyword>
<dbReference type="Gene3D" id="3.40.50.880">
    <property type="match status" value="1"/>
</dbReference>
<dbReference type="GO" id="GO:0019243">
    <property type="term" value="P:methylglyoxal catabolic process to D-lactate via S-lactoyl-glutathione"/>
    <property type="evidence" value="ECO:0007669"/>
    <property type="project" value="TreeGrafter"/>
</dbReference>
<dbReference type="SUPFAM" id="SSF54427">
    <property type="entry name" value="NTF2-like"/>
    <property type="match status" value="1"/>
</dbReference>
<evidence type="ECO:0000256" key="1">
    <source>
        <dbReference type="ARBA" id="ARBA00023016"/>
    </source>
</evidence>
<dbReference type="Pfam" id="PF01965">
    <property type="entry name" value="DJ-1_PfpI"/>
    <property type="match status" value="1"/>
</dbReference>
<name>A0A8J6M1J4_9ALTE</name>
<dbReference type="InterPro" id="IPR050325">
    <property type="entry name" value="Prot/Nucl_acid_deglycase"/>
</dbReference>
<dbReference type="Pfam" id="PF12893">
    <property type="entry name" value="Lumazine_bd_2"/>
    <property type="match status" value="1"/>
</dbReference>
<reference evidence="6" key="2">
    <citation type="submission" date="2020-08" db="EMBL/GenBank/DDBJ databases">
        <authorList>
            <person name="Lai Q."/>
        </authorList>
    </citation>
    <scope>NUCLEOTIDE SEQUENCE</scope>
    <source>
        <strain evidence="6">S27-2</strain>
    </source>
</reference>
<dbReference type="PANTHER" id="PTHR48094:SF11">
    <property type="entry name" value="GLUTATHIONE-INDEPENDENT GLYOXALASE HSP31-RELATED"/>
    <property type="match status" value="1"/>
</dbReference>
<comment type="similarity">
    <text evidence="3">Belongs to the peptidase C56 family. HSP31-like subfamily.</text>
</comment>
<dbReference type="EMBL" id="JACNEP010000004">
    <property type="protein sequence ID" value="MBC3765548.1"/>
    <property type="molecule type" value="Genomic_DNA"/>
</dbReference>
<keyword evidence="1" id="KW-0346">Stress response</keyword>
<dbReference type="RefSeq" id="WP_186506020.1">
    <property type="nucleotide sequence ID" value="NZ_JACNEP010000004.1"/>
</dbReference>
<keyword evidence="2" id="KW-0456">Lyase</keyword>
<dbReference type="AlphaFoldDB" id="A0A8J6M1J4"/>
<feature type="domain" description="DJ-1/PfpI" evidence="5">
    <location>
        <begin position="168"/>
        <end position="366"/>
    </location>
</feature>
<dbReference type="GO" id="GO:0005737">
    <property type="term" value="C:cytoplasm"/>
    <property type="evidence" value="ECO:0007669"/>
    <property type="project" value="TreeGrafter"/>
</dbReference>
<evidence type="ECO:0000313" key="7">
    <source>
        <dbReference type="Proteomes" id="UP000601768"/>
    </source>
</evidence>
<evidence type="ECO:0000259" key="5">
    <source>
        <dbReference type="Pfam" id="PF01965"/>
    </source>
</evidence>
<dbReference type="Proteomes" id="UP000601768">
    <property type="component" value="Unassembled WGS sequence"/>
</dbReference>
<proteinExistence type="inferred from homology"/>
<evidence type="ECO:0000256" key="3">
    <source>
        <dbReference type="ARBA" id="ARBA00038493"/>
    </source>
</evidence>
<evidence type="ECO:0000313" key="6">
    <source>
        <dbReference type="EMBL" id="MBC3765548.1"/>
    </source>
</evidence>
<accession>A0A8J6M1J4</accession>
<evidence type="ECO:0000256" key="4">
    <source>
        <dbReference type="SAM" id="SignalP"/>
    </source>
</evidence>
<comment type="caution">
    <text evidence="6">The sequence shown here is derived from an EMBL/GenBank/DDBJ whole genome shotgun (WGS) entry which is preliminary data.</text>
</comment>
<reference evidence="6" key="1">
    <citation type="journal article" date="2018" name="Int. J. Syst. Evol. Microbiol.">
        <title>Neptunicella marina gen. nov., sp. nov., isolated from surface seawater.</title>
        <authorList>
            <person name="Liu X."/>
            <person name="Lai Q."/>
            <person name="Du Y."/>
            <person name="Zhang X."/>
            <person name="Liu Z."/>
            <person name="Sun F."/>
            <person name="Shao Z."/>
        </authorList>
    </citation>
    <scope>NUCLEOTIDE SEQUENCE</scope>
    <source>
        <strain evidence="6">S27-2</strain>
    </source>
</reference>
<feature type="chain" id="PRO_5035258634" evidence="4">
    <location>
        <begin position="22"/>
        <end position="371"/>
    </location>
</feature>
<organism evidence="6 7">
    <name type="scientific">Neptunicella marina</name>
    <dbReference type="NCBI Taxonomy" id="2125989"/>
    <lineage>
        <taxon>Bacteria</taxon>
        <taxon>Pseudomonadati</taxon>
        <taxon>Pseudomonadota</taxon>
        <taxon>Gammaproteobacteria</taxon>
        <taxon>Alteromonadales</taxon>
        <taxon>Alteromonadaceae</taxon>
        <taxon>Neptunicella</taxon>
    </lineage>
</organism>
<gene>
    <name evidence="6" type="ORF">H8B19_06645</name>
</gene>
<protein>
    <submittedName>
        <fullName evidence="6">Nuclear transport factor 2 family protein</fullName>
    </submittedName>
</protein>
<dbReference type="Gene3D" id="3.10.450.50">
    <property type="match status" value="1"/>
</dbReference>
<keyword evidence="4" id="KW-0732">Signal</keyword>
<sequence>MKTFTLILAFFISLFSHICMAQSDQQAISDTLNDYIQGTSFNDQSRIKNAFQSDALLHLQKTDQANWVVKASDYIGWFKEENKGKFNGRIGEILDIDIAGNIATAKVEILVPAKSLRYTDLFLLKKLDKRWQIISKSASSDTSNRNGKRILFIASSAYFHGETQLPAGVSFSEIVIAYHTFKQAGYTVDFVSPDGGALPLAYINTSMPLHKQYLYDSDFMFAIGNSKTPQQINPADYVAVHYLGGTNAMYGVADNQQIQAISMAIYERHGGIISSVCHGTAGIVNLRTQDGQYLVSGKRISGYPEDYENQSKAYFAQFPFLIKQSVELHGGTFLYSPRNTPHVEVDGRIVTGQNYLSSQAVAEQIIQLLEK</sequence>
<dbReference type="InterPro" id="IPR032710">
    <property type="entry name" value="NTF2-like_dom_sf"/>
</dbReference>
<dbReference type="GO" id="GO:0019172">
    <property type="term" value="F:glyoxalase III activity"/>
    <property type="evidence" value="ECO:0007669"/>
    <property type="project" value="TreeGrafter"/>
</dbReference>
<dbReference type="InterPro" id="IPR039437">
    <property type="entry name" value="FrzH/put_lumazine-bd"/>
</dbReference>
<dbReference type="InterPro" id="IPR002818">
    <property type="entry name" value="DJ-1/PfpI"/>
</dbReference>
<dbReference type="PANTHER" id="PTHR48094">
    <property type="entry name" value="PROTEIN/NUCLEIC ACID DEGLYCASE DJ-1-RELATED"/>
    <property type="match status" value="1"/>
</dbReference>